<dbReference type="EMBL" id="ML996366">
    <property type="protein sequence ID" value="KAF2726986.1"/>
    <property type="molecule type" value="Genomic_DNA"/>
</dbReference>
<proteinExistence type="predicted"/>
<feature type="chain" id="PRO_5040153274" evidence="1">
    <location>
        <begin position="20"/>
        <end position="135"/>
    </location>
</feature>
<feature type="signal peptide" evidence="1">
    <location>
        <begin position="1"/>
        <end position="19"/>
    </location>
</feature>
<comment type="caution">
    <text evidence="2">The sequence shown here is derived from an EMBL/GenBank/DDBJ whole genome shotgun (WGS) entry which is preliminary data.</text>
</comment>
<dbReference type="AlphaFoldDB" id="A0A9P4QLE4"/>
<keyword evidence="3" id="KW-1185">Reference proteome</keyword>
<evidence type="ECO:0000256" key="1">
    <source>
        <dbReference type="SAM" id="SignalP"/>
    </source>
</evidence>
<protein>
    <submittedName>
        <fullName evidence="2">Uncharacterized protein</fullName>
    </submittedName>
</protein>
<accession>A0A9P4QLE4</accession>
<evidence type="ECO:0000313" key="2">
    <source>
        <dbReference type="EMBL" id="KAF2726986.1"/>
    </source>
</evidence>
<organism evidence="2 3">
    <name type="scientific">Polyplosphaeria fusca</name>
    <dbReference type="NCBI Taxonomy" id="682080"/>
    <lineage>
        <taxon>Eukaryota</taxon>
        <taxon>Fungi</taxon>
        <taxon>Dikarya</taxon>
        <taxon>Ascomycota</taxon>
        <taxon>Pezizomycotina</taxon>
        <taxon>Dothideomycetes</taxon>
        <taxon>Pleosporomycetidae</taxon>
        <taxon>Pleosporales</taxon>
        <taxon>Tetraplosphaeriaceae</taxon>
        <taxon>Polyplosphaeria</taxon>
    </lineage>
</organism>
<reference evidence="2" key="1">
    <citation type="journal article" date="2020" name="Stud. Mycol.">
        <title>101 Dothideomycetes genomes: a test case for predicting lifestyles and emergence of pathogens.</title>
        <authorList>
            <person name="Haridas S."/>
            <person name="Albert R."/>
            <person name="Binder M."/>
            <person name="Bloem J."/>
            <person name="Labutti K."/>
            <person name="Salamov A."/>
            <person name="Andreopoulos B."/>
            <person name="Baker S."/>
            <person name="Barry K."/>
            <person name="Bills G."/>
            <person name="Bluhm B."/>
            <person name="Cannon C."/>
            <person name="Castanera R."/>
            <person name="Culley D."/>
            <person name="Daum C."/>
            <person name="Ezra D."/>
            <person name="Gonzalez J."/>
            <person name="Henrissat B."/>
            <person name="Kuo A."/>
            <person name="Liang C."/>
            <person name="Lipzen A."/>
            <person name="Lutzoni F."/>
            <person name="Magnuson J."/>
            <person name="Mondo S."/>
            <person name="Nolan M."/>
            <person name="Ohm R."/>
            <person name="Pangilinan J."/>
            <person name="Park H.-J."/>
            <person name="Ramirez L."/>
            <person name="Alfaro M."/>
            <person name="Sun H."/>
            <person name="Tritt A."/>
            <person name="Yoshinaga Y."/>
            <person name="Zwiers L.-H."/>
            <person name="Turgeon B."/>
            <person name="Goodwin S."/>
            <person name="Spatafora J."/>
            <person name="Crous P."/>
            <person name="Grigoriev I."/>
        </authorList>
    </citation>
    <scope>NUCLEOTIDE SEQUENCE</scope>
    <source>
        <strain evidence="2">CBS 125425</strain>
    </source>
</reference>
<evidence type="ECO:0000313" key="3">
    <source>
        <dbReference type="Proteomes" id="UP000799444"/>
    </source>
</evidence>
<name>A0A9P4QLE4_9PLEO</name>
<keyword evidence="1" id="KW-0732">Signal</keyword>
<sequence>MQFITLTAWMFALVSYILAAPASRWVLPNCTIIGEGDPLKYRTVYFYDGVPYEGDIPCVGIVMQEGQCTTLEPGCIASKAIETESPIGSWYCWYYTGADCDGASYRQCGNGSPLGAAVSGHIGSFMCKKRKSGLC</sequence>
<dbReference type="Proteomes" id="UP000799444">
    <property type="component" value="Unassembled WGS sequence"/>
</dbReference>
<gene>
    <name evidence="2" type="ORF">EJ04DRAFT_529815</name>
</gene>